<dbReference type="EMBL" id="KB097269">
    <property type="protein sequence ID" value="ESN97959.1"/>
    <property type="molecule type" value="Genomic_DNA"/>
</dbReference>
<dbReference type="PANTHER" id="PTHR11533">
    <property type="entry name" value="PROTEASE M1 ZINC METALLOPROTEASE"/>
    <property type="match status" value="1"/>
</dbReference>
<dbReference type="KEGG" id="hro:HELRODRAFT_177630"/>
<evidence type="ECO:0000313" key="4">
    <source>
        <dbReference type="Proteomes" id="UP000015101"/>
    </source>
</evidence>
<dbReference type="InParanoid" id="T1FBY8"/>
<dbReference type="InterPro" id="IPR050344">
    <property type="entry name" value="Peptidase_M1_aminopeptidases"/>
</dbReference>
<name>T1FBY8_HELRO</name>
<reference evidence="2 4" key="2">
    <citation type="journal article" date="2013" name="Nature">
        <title>Insights into bilaterian evolution from three spiralian genomes.</title>
        <authorList>
            <person name="Simakov O."/>
            <person name="Marletaz F."/>
            <person name="Cho S.J."/>
            <person name="Edsinger-Gonzales E."/>
            <person name="Havlak P."/>
            <person name="Hellsten U."/>
            <person name="Kuo D.H."/>
            <person name="Larsson T."/>
            <person name="Lv J."/>
            <person name="Arendt D."/>
            <person name="Savage R."/>
            <person name="Osoegawa K."/>
            <person name="de Jong P."/>
            <person name="Grimwood J."/>
            <person name="Chapman J.A."/>
            <person name="Shapiro H."/>
            <person name="Aerts A."/>
            <person name="Otillar R.P."/>
            <person name="Terry A.Y."/>
            <person name="Boore J.L."/>
            <person name="Grigoriev I.V."/>
            <person name="Lindberg D.R."/>
            <person name="Seaver E.C."/>
            <person name="Weisblat D.A."/>
            <person name="Putnam N.H."/>
            <person name="Rokhsar D.S."/>
        </authorList>
    </citation>
    <scope>NUCLEOTIDE SEQUENCE</scope>
</reference>
<feature type="domain" description="Peptidase M1 membrane alanine aminopeptidase" evidence="1">
    <location>
        <begin position="107"/>
        <end position="206"/>
    </location>
</feature>
<sequence length="374" mass="43309">MAPSNVELLFQNRKSIDKVDFILEAATQLLHFYEQYFGINYPLNKLDLSVVHATNDVAIESLGLIWTRPSELLYKKDANTEVAKIMAVKRIAHGLVHQFDKSALIGMEEALKADSLERTTSLKLINQNIDPSNLQKLYDAFPYDKSLSIIGMLETIMGPSLFENGLKNFLQYYQFNNFIRNAVWEFFSLQKKGIYPSKIKDIMDGWISQEGFPLVTIRKNGRDLTTTWIIPFKLVTNKYPIDYITIRFGTKNHHLKLKEDYDLLYVHMKGHVRLKVALNFLSYMKAEEHVNPWLVVLQNLKNIIVQFSTNSDYPKLKRETNQEIIVFRYGVRYGGQEVWNHVMSSVASTNSPSNKRNIMLTALTYTNDTTKVYK</sequence>
<dbReference type="InterPro" id="IPR027268">
    <property type="entry name" value="Peptidase_M4/M1_CTD_sf"/>
</dbReference>
<keyword evidence="4" id="KW-1185">Reference proteome</keyword>
<dbReference type="AlphaFoldDB" id="T1FBY8"/>
<dbReference type="PANTHER" id="PTHR11533:SF299">
    <property type="entry name" value="AMINOPEPTIDASE"/>
    <property type="match status" value="1"/>
</dbReference>
<dbReference type="GeneID" id="20206337"/>
<dbReference type="OrthoDB" id="10031169at2759"/>
<dbReference type="Pfam" id="PF01433">
    <property type="entry name" value="Peptidase_M1"/>
    <property type="match status" value="2"/>
</dbReference>
<dbReference type="InterPro" id="IPR014782">
    <property type="entry name" value="Peptidase_M1_dom"/>
</dbReference>
<feature type="domain" description="Peptidase M1 membrane alanine aminopeptidase" evidence="1">
    <location>
        <begin position="22"/>
        <end position="98"/>
    </location>
</feature>
<reference evidence="4" key="1">
    <citation type="submission" date="2012-12" db="EMBL/GenBank/DDBJ databases">
        <authorList>
            <person name="Hellsten U."/>
            <person name="Grimwood J."/>
            <person name="Chapman J.A."/>
            <person name="Shapiro H."/>
            <person name="Aerts A."/>
            <person name="Otillar R.P."/>
            <person name="Terry A.Y."/>
            <person name="Boore J.L."/>
            <person name="Simakov O."/>
            <person name="Marletaz F."/>
            <person name="Cho S.-J."/>
            <person name="Edsinger-Gonzales E."/>
            <person name="Havlak P."/>
            <person name="Kuo D.-H."/>
            <person name="Larsson T."/>
            <person name="Lv J."/>
            <person name="Arendt D."/>
            <person name="Savage R."/>
            <person name="Osoegawa K."/>
            <person name="de Jong P."/>
            <person name="Lindberg D.R."/>
            <person name="Seaver E.C."/>
            <person name="Weisblat D.A."/>
            <person name="Putnam N.H."/>
            <person name="Grigoriev I.V."/>
            <person name="Rokhsar D.S."/>
        </authorList>
    </citation>
    <scope>NUCLEOTIDE SEQUENCE</scope>
</reference>
<dbReference type="GO" id="GO:0008237">
    <property type="term" value="F:metallopeptidase activity"/>
    <property type="evidence" value="ECO:0007669"/>
    <property type="project" value="InterPro"/>
</dbReference>
<accession>T1FBY8</accession>
<gene>
    <name evidence="3" type="primary">20206337</name>
    <name evidence="2" type="ORF">HELRODRAFT_177630</name>
</gene>
<dbReference type="eggNOG" id="KOG1046">
    <property type="taxonomic scope" value="Eukaryota"/>
</dbReference>
<reference evidence="3" key="3">
    <citation type="submission" date="2015-06" db="UniProtKB">
        <authorList>
            <consortium name="EnsemblMetazoa"/>
        </authorList>
    </citation>
    <scope>IDENTIFICATION</scope>
</reference>
<dbReference type="CTD" id="20206337"/>
<dbReference type="RefSeq" id="XP_009024026.1">
    <property type="nucleotide sequence ID" value="XM_009025778.1"/>
</dbReference>
<evidence type="ECO:0000313" key="2">
    <source>
        <dbReference type="EMBL" id="ESN97959.1"/>
    </source>
</evidence>
<dbReference type="EMBL" id="AMQM01006112">
    <property type="status" value="NOT_ANNOTATED_CDS"/>
    <property type="molecule type" value="Genomic_DNA"/>
</dbReference>
<dbReference type="STRING" id="6412.T1FBY8"/>
<dbReference type="SUPFAM" id="SSF55486">
    <property type="entry name" value="Metalloproteases ('zincins'), catalytic domain"/>
    <property type="match status" value="1"/>
</dbReference>
<organism evidence="3 4">
    <name type="scientific">Helobdella robusta</name>
    <name type="common">Californian leech</name>
    <dbReference type="NCBI Taxonomy" id="6412"/>
    <lineage>
        <taxon>Eukaryota</taxon>
        <taxon>Metazoa</taxon>
        <taxon>Spiralia</taxon>
        <taxon>Lophotrochozoa</taxon>
        <taxon>Annelida</taxon>
        <taxon>Clitellata</taxon>
        <taxon>Hirudinea</taxon>
        <taxon>Rhynchobdellida</taxon>
        <taxon>Glossiphoniidae</taxon>
        <taxon>Helobdella</taxon>
    </lineage>
</organism>
<dbReference type="Gene3D" id="1.25.50.20">
    <property type="match status" value="2"/>
</dbReference>
<dbReference type="GO" id="GO:0008270">
    <property type="term" value="F:zinc ion binding"/>
    <property type="evidence" value="ECO:0007669"/>
    <property type="project" value="InterPro"/>
</dbReference>
<dbReference type="Proteomes" id="UP000015101">
    <property type="component" value="Unassembled WGS sequence"/>
</dbReference>
<dbReference type="EnsemblMetazoa" id="HelroT177630">
    <property type="protein sequence ID" value="HelroP177630"/>
    <property type="gene ID" value="HelroG177630"/>
</dbReference>
<evidence type="ECO:0000259" key="1">
    <source>
        <dbReference type="Pfam" id="PF01433"/>
    </source>
</evidence>
<proteinExistence type="predicted"/>
<dbReference type="Gene3D" id="1.10.390.10">
    <property type="entry name" value="Neutral Protease Domain 2"/>
    <property type="match status" value="2"/>
</dbReference>
<evidence type="ECO:0000313" key="3">
    <source>
        <dbReference type="EnsemblMetazoa" id="HelroP177630"/>
    </source>
</evidence>
<protein>
    <recommendedName>
        <fullName evidence="1">Peptidase M1 membrane alanine aminopeptidase domain-containing protein</fullName>
    </recommendedName>
</protein>
<dbReference type="HOGENOM" id="CLU_740285_0_0_1"/>